<feature type="non-terminal residue" evidence="2">
    <location>
        <position position="89"/>
    </location>
</feature>
<protein>
    <submittedName>
        <fullName evidence="2">4692_t:CDS:1</fullName>
    </submittedName>
</protein>
<feature type="region of interest" description="Disordered" evidence="1">
    <location>
        <begin position="51"/>
        <end position="75"/>
    </location>
</feature>
<comment type="caution">
    <text evidence="2">The sequence shown here is derived from an EMBL/GenBank/DDBJ whole genome shotgun (WGS) entry which is preliminary data.</text>
</comment>
<sequence length="89" mass="10390">MSETSKKKNTGRPEMTVWRQPDTLEDHLATECQKCLANVHEEYLTIVTNRSVEKASSERQKKNKQTQLNEFMESTNLSDQRYNDINKAL</sequence>
<keyword evidence="3" id="KW-1185">Reference proteome</keyword>
<feature type="compositionally biased region" description="Basic and acidic residues" evidence="1">
    <location>
        <begin position="51"/>
        <end position="60"/>
    </location>
</feature>
<feature type="region of interest" description="Disordered" evidence="1">
    <location>
        <begin position="1"/>
        <end position="21"/>
    </location>
</feature>
<reference evidence="2" key="1">
    <citation type="submission" date="2021-06" db="EMBL/GenBank/DDBJ databases">
        <authorList>
            <person name="Kallberg Y."/>
            <person name="Tangrot J."/>
            <person name="Rosling A."/>
        </authorList>
    </citation>
    <scope>NUCLEOTIDE SEQUENCE</scope>
    <source>
        <strain evidence="2">AZ414A</strain>
    </source>
</reference>
<dbReference type="AlphaFoldDB" id="A0A9N9DHL9"/>
<dbReference type="Proteomes" id="UP000789706">
    <property type="component" value="Unassembled WGS sequence"/>
</dbReference>
<name>A0A9N9DHL9_9GLOM</name>
<proteinExistence type="predicted"/>
<feature type="compositionally biased region" description="Polar residues" evidence="1">
    <location>
        <begin position="65"/>
        <end position="75"/>
    </location>
</feature>
<organism evidence="2 3">
    <name type="scientific">Diversispora eburnea</name>
    <dbReference type="NCBI Taxonomy" id="1213867"/>
    <lineage>
        <taxon>Eukaryota</taxon>
        <taxon>Fungi</taxon>
        <taxon>Fungi incertae sedis</taxon>
        <taxon>Mucoromycota</taxon>
        <taxon>Glomeromycotina</taxon>
        <taxon>Glomeromycetes</taxon>
        <taxon>Diversisporales</taxon>
        <taxon>Diversisporaceae</taxon>
        <taxon>Diversispora</taxon>
    </lineage>
</organism>
<dbReference type="EMBL" id="CAJVPK010004275">
    <property type="protein sequence ID" value="CAG8635389.1"/>
    <property type="molecule type" value="Genomic_DNA"/>
</dbReference>
<evidence type="ECO:0000256" key="1">
    <source>
        <dbReference type="SAM" id="MobiDB-lite"/>
    </source>
</evidence>
<evidence type="ECO:0000313" key="2">
    <source>
        <dbReference type="EMBL" id="CAG8635389.1"/>
    </source>
</evidence>
<evidence type="ECO:0000313" key="3">
    <source>
        <dbReference type="Proteomes" id="UP000789706"/>
    </source>
</evidence>
<accession>A0A9N9DHL9</accession>
<gene>
    <name evidence="2" type="ORF">DEBURN_LOCUS10945</name>
</gene>